<reference evidence="1 2" key="1">
    <citation type="journal article" date="2018" name="PLoS Pathog.">
        <title>Evolution of structural diversity of trichothecenes, a family of toxins produced by plant pathogenic and entomopathogenic fungi.</title>
        <authorList>
            <person name="Proctor R.H."/>
            <person name="McCormick S.P."/>
            <person name="Kim H.S."/>
            <person name="Cardoza R.E."/>
            <person name="Stanley A.M."/>
            <person name="Lindo L."/>
            <person name="Kelly A."/>
            <person name="Brown D.W."/>
            <person name="Lee T."/>
            <person name="Vaughan M.M."/>
            <person name="Alexander N.J."/>
            <person name="Busman M."/>
            <person name="Gutierrez S."/>
        </authorList>
    </citation>
    <scope>NUCLEOTIDE SEQUENCE [LARGE SCALE GENOMIC DNA]</scope>
    <source>
        <strain evidence="1 2">NRRL 3299</strain>
    </source>
</reference>
<name>A0A395SQ94_FUSSP</name>
<sequence length="126" mass="14455">MPSRASSRLRVKKVKHSSDCLSISPKTKQVIKVMKSKSTKRLSEEQLKATKKVAMYLAEPVDHDKLQTALTEARVVFPLPSDLDLHRPLIELTREQLREYLEILEQRRDEMAAGLKSEECVECHAQ</sequence>
<organism evidence="1 2">
    <name type="scientific">Fusarium sporotrichioides</name>
    <dbReference type="NCBI Taxonomy" id="5514"/>
    <lineage>
        <taxon>Eukaryota</taxon>
        <taxon>Fungi</taxon>
        <taxon>Dikarya</taxon>
        <taxon>Ascomycota</taxon>
        <taxon>Pezizomycotina</taxon>
        <taxon>Sordariomycetes</taxon>
        <taxon>Hypocreomycetidae</taxon>
        <taxon>Hypocreales</taxon>
        <taxon>Nectriaceae</taxon>
        <taxon>Fusarium</taxon>
    </lineage>
</organism>
<evidence type="ECO:0000313" key="2">
    <source>
        <dbReference type="Proteomes" id="UP000266152"/>
    </source>
</evidence>
<protein>
    <submittedName>
        <fullName evidence="1">Uncharacterized protein</fullName>
    </submittedName>
</protein>
<keyword evidence="2" id="KW-1185">Reference proteome</keyword>
<proteinExistence type="predicted"/>
<comment type="caution">
    <text evidence="1">The sequence shown here is derived from an EMBL/GenBank/DDBJ whole genome shotgun (WGS) entry which is preliminary data.</text>
</comment>
<dbReference type="EMBL" id="PXOF01000023">
    <property type="protein sequence ID" value="RGP74212.1"/>
    <property type="molecule type" value="Genomic_DNA"/>
</dbReference>
<dbReference type="Proteomes" id="UP000266152">
    <property type="component" value="Unassembled WGS sequence"/>
</dbReference>
<gene>
    <name evidence="1" type="ORF">FSPOR_1907</name>
</gene>
<accession>A0A395SQ94</accession>
<dbReference type="AlphaFoldDB" id="A0A395SQ94"/>
<evidence type="ECO:0000313" key="1">
    <source>
        <dbReference type="EMBL" id="RGP74212.1"/>
    </source>
</evidence>